<dbReference type="PANTHER" id="PTHR34126:SF1">
    <property type="entry name" value="PEROXISOME BIOGENESIS PROTEIN 22"/>
    <property type="match status" value="1"/>
</dbReference>
<evidence type="ECO:0000313" key="1">
    <source>
        <dbReference type="EMBL" id="KAK4743409.1"/>
    </source>
</evidence>
<gene>
    <name evidence="1" type="ORF">SAY87_001410</name>
</gene>
<dbReference type="InterPro" id="IPR037485">
    <property type="entry name" value="PEX22"/>
</dbReference>
<reference evidence="1 2" key="1">
    <citation type="journal article" date="2023" name="Hortic Res">
        <title>Pangenome of water caltrop reveals structural variations and asymmetric subgenome divergence after allopolyploidization.</title>
        <authorList>
            <person name="Zhang X."/>
            <person name="Chen Y."/>
            <person name="Wang L."/>
            <person name="Yuan Y."/>
            <person name="Fang M."/>
            <person name="Shi L."/>
            <person name="Lu R."/>
            <person name="Comes H.P."/>
            <person name="Ma Y."/>
            <person name="Chen Y."/>
            <person name="Huang G."/>
            <person name="Zhou Y."/>
            <person name="Zheng Z."/>
            <person name="Qiu Y."/>
        </authorList>
    </citation>
    <scope>NUCLEOTIDE SEQUENCE [LARGE SCALE GENOMIC DNA]</scope>
    <source>
        <tissue evidence="1">Roots</tissue>
    </source>
</reference>
<dbReference type="GO" id="GO:0007031">
    <property type="term" value="P:peroxisome organization"/>
    <property type="evidence" value="ECO:0007669"/>
    <property type="project" value="InterPro"/>
</dbReference>
<dbReference type="PANTHER" id="PTHR34126">
    <property type="entry name" value="PEROXISOME BIOGENESIS PROTEIN 22"/>
    <property type="match status" value="1"/>
</dbReference>
<protein>
    <submittedName>
        <fullName evidence="1">Uncharacterized protein</fullName>
    </submittedName>
</protein>
<comment type="caution">
    <text evidence="1">The sequence shown here is derived from an EMBL/GenBank/DDBJ whole genome shotgun (WGS) entry which is preliminary data.</text>
</comment>
<dbReference type="Proteomes" id="UP001345219">
    <property type="component" value="Chromosome 1"/>
</dbReference>
<organism evidence="1 2">
    <name type="scientific">Trapa incisa</name>
    <dbReference type="NCBI Taxonomy" id="236973"/>
    <lineage>
        <taxon>Eukaryota</taxon>
        <taxon>Viridiplantae</taxon>
        <taxon>Streptophyta</taxon>
        <taxon>Embryophyta</taxon>
        <taxon>Tracheophyta</taxon>
        <taxon>Spermatophyta</taxon>
        <taxon>Magnoliopsida</taxon>
        <taxon>eudicotyledons</taxon>
        <taxon>Gunneridae</taxon>
        <taxon>Pentapetalae</taxon>
        <taxon>rosids</taxon>
        <taxon>malvids</taxon>
        <taxon>Myrtales</taxon>
        <taxon>Lythraceae</taxon>
        <taxon>Trapa</taxon>
    </lineage>
</organism>
<dbReference type="AlphaFoldDB" id="A0AAN7JGY0"/>
<proteinExistence type="predicted"/>
<keyword evidence="2" id="KW-1185">Reference proteome</keyword>
<name>A0AAN7JGY0_9MYRT</name>
<dbReference type="EMBL" id="JAXIOK010000023">
    <property type="protein sequence ID" value="KAK4743409.1"/>
    <property type="molecule type" value="Genomic_DNA"/>
</dbReference>
<evidence type="ECO:0000313" key="2">
    <source>
        <dbReference type="Proteomes" id="UP001345219"/>
    </source>
</evidence>
<sequence>MENVEIAKWVPVPSGITSTSEDYRAQNVIDEFFQPRKKQATVWSSGFGSAVGYYLYLMENVLDDESQKKVLQALEEADVFTSGGLMKAQRMDDHPLSDSSSPSGILRQPPKILSHLAVKFSSLFA</sequence>
<accession>A0AAN7JGY0</accession>